<sequence length="292" mass="30772">MKTIAILLALAAGAASAQAPAPLADVLGCADFDTLARPVLWHEGAAAQLADCKSLRREGSAELECRPRGKLDVLGLAASEFSLRESSDGSHTAHTVFKAGIDRVRAAAEKRRGGVFEPEGADGYVMRLPGPGERRLELGQREDGASELACVAAGPQAADATRAGADATHGALRGRVTFPTRPIPPMRVCAVPVGAARGGWCALTGEDIPGFTIGAIPPGEYYVLAWPERDNPNGFVVAYARALERCAPNQPGCAGGILERVYIRARQVRDGVDLTRTFTDLPPHLARPPDPR</sequence>
<gene>
    <name evidence="2" type="ORF">OD750_007620</name>
</gene>
<organism evidence="2 3">
    <name type="scientific">Tahibacter soli</name>
    <dbReference type="NCBI Taxonomy" id="2983605"/>
    <lineage>
        <taxon>Bacteria</taxon>
        <taxon>Pseudomonadati</taxon>
        <taxon>Pseudomonadota</taxon>
        <taxon>Gammaproteobacteria</taxon>
        <taxon>Lysobacterales</taxon>
        <taxon>Rhodanobacteraceae</taxon>
        <taxon>Tahibacter</taxon>
    </lineage>
</organism>
<keyword evidence="1" id="KW-0732">Signal</keyword>
<feature type="signal peptide" evidence="1">
    <location>
        <begin position="1"/>
        <end position="17"/>
    </location>
</feature>
<dbReference type="AlphaFoldDB" id="A0A9X3YHK2"/>
<name>A0A9X3YHK2_9GAMM</name>
<dbReference type="RefSeq" id="WP_263543929.1">
    <property type="nucleotide sequence ID" value="NZ_JAOVZO020000008.1"/>
</dbReference>
<dbReference type="Proteomes" id="UP001139971">
    <property type="component" value="Unassembled WGS sequence"/>
</dbReference>
<feature type="chain" id="PRO_5040755141" evidence="1">
    <location>
        <begin position="18"/>
        <end position="292"/>
    </location>
</feature>
<evidence type="ECO:0000313" key="2">
    <source>
        <dbReference type="EMBL" id="MDC8012412.1"/>
    </source>
</evidence>
<evidence type="ECO:0000313" key="3">
    <source>
        <dbReference type="Proteomes" id="UP001139971"/>
    </source>
</evidence>
<keyword evidence="3" id="KW-1185">Reference proteome</keyword>
<reference evidence="2" key="1">
    <citation type="submission" date="2023-02" db="EMBL/GenBank/DDBJ databases">
        <title>Tahibacter soli sp. nov. isolated from soil.</title>
        <authorList>
            <person name="Baek J.H."/>
            <person name="Lee J.K."/>
            <person name="Choi D.G."/>
            <person name="Jeon C.O."/>
        </authorList>
    </citation>
    <scope>NUCLEOTIDE SEQUENCE</scope>
    <source>
        <strain evidence="2">BL</strain>
    </source>
</reference>
<accession>A0A9X3YHK2</accession>
<evidence type="ECO:0000256" key="1">
    <source>
        <dbReference type="SAM" id="SignalP"/>
    </source>
</evidence>
<protein>
    <submittedName>
        <fullName evidence="2">Uncharacterized protein</fullName>
    </submittedName>
</protein>
<proteinExistence type="predicted"/>
<dbReference type="EMBL" id="JAOVZO020000008">
    <property type="protein sequence ID" value="MDC8012412.1"/>
    <property type="molecule type" value="Genomic_DNA"/>
</dbReference>
<comment type="caution">
    <text evidence="2">The sequence shown here is derived from an EMBL/GenBank/DDBJ whole genome shotgun (WGS) entry which is preliminary data.</text>
</comment>